<dbReference type="Proteomes" id="UP000278807">
    <property type="component" value="Unassembled WGS sequence"/>
</dbReference>
<protein>
    <submittedName>
        <fullName evidence="4">MARVEL domain-containing protein</fullName>
    </submittedName>
</protein>
<evidence type="ECO:0000313" key="4">
    <source>
        <dbReference type="WBParaSite" id="HNAJ_0000564701-mRNA-1"/>
    </source>
</evidence>
<dbReference type="AlphaFoldDB" id="A0A0R3TF08"/>
<keyword evidence="1" id="KW-0812">Transmembrane</keyword>
<keyword evidence="1" id="KW-0472">Membrane</keyword>
<proteinExistence type="predicted"/>
<feature type="transmembrane region" description="Helical" evidence="1">
    <location>
        <begin position="47"/>
        <end position="71"/>
    </location>
</feature>
<feature type="transmembrane region" description="Helical" evidence="1">
    <location>
        <begin position="83"/>
        <end position="100"/>
    </location>
</feature>
<dbReference type="OrthoDB" id="6266670at2759"/>
<feature type="transmembrane region" description="Helical" evidence="1">
    <location>
        <begin position="112"/>
        <end position="132"/>
    </location>
</feature>
<dbReference type="WBParaSite" id="HNAJ_0000564701-mRNA-1">
    <property type="protein sequence ID" value="HNAJ_0000564701-mRNA-1"/>
    <property type="gene ID" value="HNAJ_0000564701"/>
</dbReference>
<keyword evidence="1" id="KW-1133">Transmembrane helix</keyword>
<evidence type="ECO:0000313" key="3">
    <source>
        <dbReference type="Proteomes" id="UP000278807"/>
    </source>
</evidence>
<reference evidence="4" key="1">
    <citation type="submission" date="2017-02" db="UniProtKB">
        <authorList>
            <consortium name="WormBaseParasite"/>
        </authorList>
    </citation>
    <scope>IDENTIFICATION</scope>
</reference>
<reference evidence="2 3" key="2">
    <citation type="submission" date="2018-11" db="EMBL/GenBank/DDBJ databases">
        <authorList>
            <consortium name="Pathogen Informatics"/>
        </authorList>
    </citation>
    <scope>NUCLEOTIDE SEQUENCE [LARGE SCALE GENOMIC DNA]</scope>
</reference>
<gene>
    <name evidence="2" type="ORF">HNAJ_LOCUS5645</name>
</gene>
<name>A0A0R3TF08_RODNA</name>
<evidence type="ECO:0000256" key="1">
    <source>
        <dbReference type="SAM" id="Phobius"/>
    </source>
</evidence>
<organism evidence="4">
    <name type="scientific">Rodentolepis nana</name>
    <name type="common">Dwarf tapeworm</name>
    <name type="synonym">Hymenolepis nana</name>
    <dbReference type="NCBI Taxonomy" id="102285"/>
    <lineage>
        <taxon>Eukaryota</taxon>
        <taxon>Metazoa</taxon>
        <taxon>Spiralia</taxon>
        <taxon>Lophotrochozoa</taxon>
        <taxon>Platyhelminthes</taxon>
        <taxon>Cestoda</taxon>
        <taxon>Eucestoda</taxon>
        <taxon>Cyclophyllidea</taxon>
        <taxon>Hymenolepididae</taxon>
        <taxon>Rodentolepis</taxon>
    </lineage>
</organism>
<keyword evidence="3" id="KW-1185">Reference proteome</keyword>
<sequence length="144" mass="16287">MVPYYGEALVLYSAFVLQLVAISSEGWICGRIYSNCFLNEPHPFTSITLALLVIATIFTLIAAILQTICIVKHTERYLLYSKISTFCAAIFGVAGIFYYFDLFFKQYWSQHIAGFVAGITTGLSAYQMTNVFQEVFENCRLRKG</sequence>
<evidence type="ECO:0000313" key="2">
    <source>
        <dbReference type="EMBL" id="VDO01505.1"/>
    </source>
</evidence>
<dbReference type="EMBL" id="UZAE01005116">
    <property type="protein sequence ID" value="VDO01505.1"/>
    <property type="molecule type" value="Genomic_DNA"/>
</dbReference>
<accession>A0A0R3TF08</accession>